<dbReference type="RefSeq" id="WP_130101960.1">
    <property type="nucleotide sequence ID" value="NZ_SDWW01000013.1"/>
</dbReference>
<evidence type="ECO:0000259" key="3">
    <source>
        <dbReference type="PROSITE" id="PS51186"/>
    </source>
</evidence>
<dbReference type="GO" id="GO:0016747">
    <property type="term" value="F:acyltransferase activity, transferring groups other than amino-acyl groups"/>
    <property type="evidence" value="ECO:0007669"/>
    <property type="project" value="InterPro"/>
</dbReference>
<evidence type="ECO:0000256" key="2">
    <source>
        <dbReference type="ARBA" id="ARBA00023315"/>
    </source>
</evidence>
<keyword evidence="5" id="KW-1185">Reference proteome</keyword>
<name>A0A4Q5N311_9MICO</name>
<protein>
    <submittedName>
        <fullName evidence="4">N-acetyltransferase</fullName>
    </submittedName>
</protein>
<dbReference type="InterPro" id="IPR000182">
    <property type="entry name" value="GNAT_dom"/>
</dbReference>
<dbReference type="PROSITE" id="PS51186">
    <property type="entry name" value="GNAT"/>
    <property type="match status" value="1"/>
</dbReference>
<dbReference type="OrthoDB" id="9799092at2"/>
<dbReference type="Pfam" id="PF00583">
    <property type="entry name" value="Acetyltransf_1"/>
    <property type="match status" value="1"/>
</dbReference>
<evidence type="ECO:0000256" key="1">
    <source>
        <dbReference type="ARBA" id="ARBA00022679"/>
    </source>
</evidence>
<evidence type="ECO:0000313" key="5">
    <source>
        <dbReference type="Proteomes" id="UP000293764"/>
    </source>
</evidence>
<dbReference type="PANTHER" id="PTHR43420">
    <property type="entry name" value="ACETYLTRANSFERASE"/>
    <property type="match status" value="1"/>
</dbReference>
<reference evidence="4 5" key="1">
    <citation type="submission" date="2019-01" db="EMBL/GenBank/DDBJ databases">
        <title>Novel species of Cellulomonas.</title>
        <authorList>
            <person name="Liu Q."/>
            <person name="Xin Y.-H."/>
        </authorList>
    </citation>
    <scope>NUCLEOTIDE SEQUENCE [LARGE SCALE GENOMIC DNA]</scope>
    <source>
        <strain evidence="4 5">HLT2-17</strain>
    </source>
</reference>
<sequence>MNLGSDPAPVPAPDYPEVAATALPPGWVAVTPQAVDAGDLLALLHRHELVAHGSASTTRATVDGDLSAAGLQTRRHQLLRDESARARAWATIYDRAAGRVLVSVVVDPDLEPRTADLVADALFTWAAYASADLGFDRGLAVTQMDSGAFADDARQQRWLANAGFTHTRTWWQMSRPVTPADAAPEGRSEPHPGVVVRRVRLADDGLPAQVDLITVHDVLEEAFTDHFNHHVETFDEFTSRLREDPGHRWDHWWIAELVDDSSPAPRPAGVLVGAVSPGAGDAPDGSYVAYLGVLQSARGRGVARSLLTAVVVDAAERGRDRVGLEVDADSPTGAVDLYTSEGFRTAYITQSWHRDLPVGS</sequence>
<dbReference type="Proteomes" id="UP000293764">
    <property type="component" value="Unassembled WGS sequence"/>
</dbReference>
<dbReference type="AlphaFoldDB" id="A0A4Q5N311"/>
<dbReference type="InterPro" id="IPR050680">
    <property type="entry name" value="YpeA/RimI_acetyltransf"/>
</dbReference>
<dbReference type="SUPFAM" id="SSF55729">
    <property type="entry name" value="Acyl-CoA N-acyltransferases (Nat)"/>
    <property type="match status" value="1"/>
</dbReference>
<organism evidence="4 5">
    <name type="scientific">Pengzhenrongella frigida</name>
    <dbReference type="NCBI Taxonomy" id="1259133"/>
    <lineage>
        <taxon>Bacteria</taxon>
        <taxon>Bacillati</taxon>
        <taxon>Actinomycetota</taxon>
        <taxon>Actinomycetes</taxon>
        <taxon>Micrococcales</taxon>
        <taxon>Pengzhenrongella</taxon>
    </lineage>
</organism>
<feature type="domain" description="N-acetyltransferase" evidence="3">
    <location>
        <begin position="213"/>
        <end position="360"/>
    </location>
</feature>
<dbReference type="InterPro" id="IPR016181">
    <property type="entry name" value="Acyl_CoA_acyltransferase"/>
</dbReference>
<dbReference type="EMBL" id="SDWW01000013">
    <property type="protein sequence ID" value="RYV51643.1"/>
    <property type="molecule type" value="Genomic_DNA"/>
</dbReference>
<dbReference type="CDD" id="cd04301">
    <property type="entry name" value="NAT_SF"/>
    <property type="match status" value="1"/>
</dbReference>
<dbReference type="Gene3D" id="3.40.630.30">
    <property type="match status" value="1"/>
</dbReference>
<dbReference type="PANTHER" id="PTHR43420:SF47">
    <property type="entry name" value="N-ACETYLTRANSFERASE DOMAIN-CONTAINING PROTEIN"/>
    <property type="match status" value="1"/>
</dbReference>
<comment type="caution">
    <text evidence="4">The sequence shown here is derived from an EMBL/GenBank/DDBJ whole genome shotgun (WGS) entry which is preliminary data.</text>
</comment>
<keyword evidence="1 4" id="KW-0808">Transferase</keyword>
<gene>
    <name evidence="4" type="ORF">EUA98_06985</name>
</gene>
<evidence type="ECO:0000313" key="4">
    <source>
        <dbReference type="EMBL" id="RYV51643.1"/>
    </source>
</evidence>
<keyword evidence="2" id="KW-0012">Acyltransferase</keyword>
<proteinExistence type="predicted"/>
<accession>A0A4Q5N311</accession>